<organism evidence="3 4">
    <name type="scientific">Aspergillus pseudotamarii</name>
    <dbReference type="NCBI Taxonomy" id="132259"/>
    <lineage>
        <taxon>Eukaryota</taxon>
        <taxon>Fungi</taxon>
        <taxon>Dikarya</taxon>
        <taxon>Ascomycota</taxon>
        <taxon>Pezizomycotina</taxon>
        <taxon>Eurotiomycetes</taxon>
        <taxon>Eurotiomycetidae</taxon>
        <taxon>Eurotiales</taxon>
        <taxon>Aspergillaceae</taxon>
        <taxon>Aspergillus</taxon>
        <taxon>Aspergillus subgen. Circumdati</taxon>
    </lineage>
</organism>
<proteinExistence type="predicted"/>
<dbReference type="PANTHER" id="PTHR10622:SF10">
    <property type="entry name" value="HET DOMAIN-CONTAINING PROTEIN"/>
    <property type="match status" value="1"/>
</dbReference>
<evidence type="ECO:0000313" key="4">
    <source>
        <dbReference type="Proteomes" id="UP000325672"/>
    </source>
</evidence>
<dbReference type="RefSeq" id="XP_031909605.1">
    <property type="nucleotide sequence ID" value="XM_032062848.1"/>
</dbReference>
<feature type="repeat" description="ANK" evidence="1">
    <location>
        <begin position="367"/>
        <end position="399"/>
    </location>
</feature>
<dbReference type="PROSITE" id="PS50088">
    <property type="entry name" value="ANK_REPEAT"/>
    <property type="match status" value="1"/>
</dbReference>
<reference evidence="3 4" key="1">
    <citation type="submission" date="2019-04" db="EMBL/GenBank/DDBJ databases">
        <title>Friends and foes A comparative genomics study of 23 Aspergillus species from section Flavi.</title>
        <authorList>
            <consortium name="DOE Joint Genome Institute"/>
            <person name="Kjaerbolling I."/>
            <person name="Vesth T."/>
            <person name="Frisvad J.C."/>
            <person name="Nybo J.L."/>
            <person name="Theobald S."/>
            <person name="Kildgaard S."/>
            <person name="Isbrandt T."/>
            <person name="Kuo A."/>
            <person name="Sato A."/>
            <person name="Lyhne E.K."/>
            <person name="Kogle M.E."/>
            <person name="Wiebenga A."/>
            <person name="Kun R.S."/>
            <person name="Lubbers R.J."/>
            <person name="Makela M.R."/>
            <person name="Barry K."/>
            <person name="Chovatia M."/>
            <person name="Clum A."/>
            <person name="Daum C."/>
            <person name="Haridas S."/>
            <person name="He G."/>
            <person name="LaButti K."/>
            <person name="Lipzen A."/>
            <person name="Mondo S."/>
            <person name="Riley R."/>
            <person name="Salamov A."/>
            <person name="Simmons B.A."/>
            <person name="Magnuson J.K."/>
            <person name="Henrissat B."/>
            <person name="Mortensen U.H."/>
            <person name="Larsen T.O."/>
            <person name="Devries R.P."/>
            <person name="Grigoriev I.V."/>
            <person name="Machida M."/>
            <person name="Baker S.E."/>
            <person name="Andersen M.R."/>
        </authorList>
    </citation>
    <scope>NUCLEOTIDE SEQUENCE [LARGE SCALE GENOMIC DNA]</scope>
    <source>
        <strain evidence="3 4">CBS 117625</strain>
    </source>
</reference>
<dbReference type="OrthoDB" id="674604at2759"/>
<feature type="domain" description="Heterokaryon incompatibility" evidence="2">
    <location>
        <begin position="27"/>
        <end position="132"/>
    </location>
</feature>
<evidence type="ECO:0000313" key="3">
    <source>
        <dbReference type="EMBL" id="KAE8133542.1"/>
    </source>
</evidence>
<dbReference type="InterPro" id="IPR036770">
    <property type="entry name" value="Ankyrin_rpt-contain_sf"/>
</dbReference>
<protein>
    <recommendedName>
        <fullName evidence="2">Heterokaryon incompatibility domain-containing protein</fullName>
    </recommendedName>
</protein>
<dbReference type="Pfam" id="PF06985">
    <property type="entry name" value="HET"/>
    <property type="match status" value="1"/>
</dbReference>
<dbReference type="PROSITE" id="PS50297">
    <property type="entry name" value="ANK_REP_REGION"/>
    <property type="match status" value="1"/>
</dbReference>
<sequence>MRLVKTQESLAGLFEFLHFADNEITPYAILSHTWEQEEVTFQDINQSHTRNILGFKKLRQYCAKAKDVGYNYVWIDTSCIDKTNSAELSETINSIFRHYQETSAHYTLLSDMPSKKGQTLQELITSSTIMFFNENWEELGTKATLQESISEFTLIPKSILSGEDELDTFSVAQRMSWAAERQTTKIEDRAYCLIGIFGVNIPLLFNEREYSFIRLEEEIIRVCEGHSLFAWRSSDTRGILATSLAAFIGSHDIVQFNPFNAPNSPFTGTSIGFHLDLRILGDGGDKLIAIYVRDTLLNMKRFTRVWTAKSEDIDFNNLKLSQYPPRKICLQASRIMHIQVPDDELSLSPYSETTLAKLISSDEQTGESSSPLIWVADNGHQAIVELLLEAGVNIEARDNWDSTPQFLAAKNGH</sequence>
<keyword evidence="1" id="KW-0040">ANK repeat</keyword>
<evidence type="ECO:0000259" key="2">
    <source>
        <dbReference type="Pfam" id="PF06985"/>
    </source>
</evidence>
<gene>
    <name evidence="3" type="ORF">BDV38DRAFT_296050</name>
</gene>
<dbReference type="Proteomes" id="UP000325672">
    <property type="component" value="Unassembled WGS sequence"/>
</dbReference>
<dbReference type="PANTHER" id="PTHR10622">
    <property type="entry name" value="HET DOMAIN-CONTAINING PROTEIN"/>
    <property type="match status" value="1"/>
</dbReference>
<accession>A0A5N6SFU0</accession>
<dbReference type="EMBL" id="ML743615">
    <property type="protein sequence ID" value="KAE8133542.1"/>
    <property type="molecule type" value="Genomic_DNA"/>
</dbReference>
<evidence type="ECO:0000256" key="1">
    <source>
        <dbReference type="PROSITE-ProRule" id="PRU00023"/>
    </source>
</evidence>
<dbReference type="InterPro" id="IPR002110">
    <property type="entry name" value="Ankyrin_rpt"/>
</dbReference>
<keyword evidence="4" id="KW-1185">Reference proteome</keyword>
<dbReference type="AlphaFoldDB" id="A0A5N6SFU0"/>
<dbReference type="GeneID" id="43647058"/>
<dbReference type="SUPFAM" id="SSF48403">
    <property type="entry name" value="Ankyrin repeat"/>
    <property type="match status" value="1"/>
</dbReference>
<dbReference type="Gene3D" id="1.25.40.20">
    <property type="entry name" value="Ankyrin repeat-containing domain"/>
    <property type="match status" value="1"/>
</dbReference>
<name>A0A5N6SFU0_ASPPS</name>
<dbReference type="Pfam" id="PF00023">
    <property type="entry name" value="Ank"/>
    <property type="match status" value="1"/>
</dbReference>
<dbReference type="InterPro" id="IPR010730">
    <property type="entry name" value="HET"/>
</dbReference>